<dbReference type="KEGG" id="nte:NEUTE1DRAFT89316"/>
<sequence length="164" mass="17056">MPLLSCSVSSASSSTTIAAGTDGYKYIGCYNETTAALSGTGGSGTRALYGGINEVLPGVMTVEKCLGFCKGGMENKGYRFAGLEYSRECWCASQLFSLSSKVADAECNLPCDGDESQVCGGNLRISVYDLEGDVDSVAAGGKSTRLVLELVLVVGGTVFARLLW</sequence>
<evidence type="ECO:0000256" key="5">
    <source>
        <dbReference type="ARBA" id="ARBA00023136"/>
    </source>
</evidence>
<dbReference type="InterPro" id="IPR051836">
    <property type="entry name" value="Kremen_rcpt"/>
</dbReference>
<dbReference type="PROSITE" id="PS51212">
    <property type="entry name" value="WSC"/>
    <property type="match status" value="1"/>
</dbReference>
<evidence type="ECO:0000256" key="2">
    <source>
        <dbReference type="ARBA" id="ARBA00022692"/>
    </source>
</evidence>
<evidence type="ECO:0000256" key="6">
    <source>
        <dbReference type="ARBA" id="ARBA00023180"/>
    </source>
</evidence>
<evidence type="ECO:0000313" key="9">
    <source>
        <dbReference type="Proteomes" id="UP000008065"/>
    </source>
</evidence>
<evidence type="ECO:0000256" key="3">
    <source>
        <dbReference type="ARBA" id="ARBA00022729"/>
    </source>
</evidence>
<dbReference type="SMART" id="SM00321">
    <property type="entry name" value="WSC"/>
    <property type="match status" value="1"/>
</dbReference>
<dbReference type="HOGENOM" id="CLU_1475547_0_0_1"/>
<accession>F8N2X6</accession>
<name>F8N2X6_NEUT8</name>
<dbReference type="OrthoDB" id="5985073at2759"/>
<dbReference type="EMBL" id="GL891382">
    <property type="protein sequence ID" value="EGO51690.1"/>
    <property type="molecule type" value="Genomic_DNA"/>
</dbReference>
<evidence type="ECO:0000313" key="8">
    <source>
        <dbReference type="EMBL" id="EGO51690.1"/>
    </source>
</evidence>
<gene>
    <name evidence="8" type="ORF">NEUTE1DRAFT_89316</name>
</gene>
<keyword evidence="6" id="KW-0325">Glycoprotein</keyword>
<dbReference type="PANTHER" id="PTHR24269">
    <property type="entry name" value="KREMEN PROTEIN"/>
    <property type="match status" value="1"/>
</dbReference>
<keyword evidence="5" id="KW-0472">Membrane</keyword>
<evidence type="ECO:0000259" key="7">
    <source>
        <dbReference type="PROSITE" id="PS51212"/>
    </source>
</evidence>
<dbReference type="RefSeq" id="XP_009855332.1">
    <property type="nucleotide sequence ID" value="XM_009857030.1"/>
</dbReference>
<dbReference type="InterPro" id="IPR002889">
    <property type="entry name" value="WSC_carb-bd"/>
</dbReference>
<dbReference type="GO" id="GO:0005886">
    <property type="term" value="C:plasma membrane"/>
    <property type="evidence" value="ECO:0007669"/>
    <property type="project" value="TreeGrafter"/>
</dbReference>
<dbReference type="AlphaFoldDB" id="F8N2X6"/>
<feature type="domain" description="WSC" evidence="7">
    <location>
        <begin position="23"/>
        <end position="131"/>
    </location>
</feature>
<evidence type="ECO:0000256" key="1">
    <source>
        <dbReference type="ARBA" id="ARBA00004167"/>
    </source>
</evidence>
<keyword evidence="3" id="KW-0732">Signal</keyword>
<reference evidence="9" key="1">
    <citation type="journal article" date="2011" name="Genetics">
        <title>Massive changes in genome architecture accompany the transition to self-fertility in the filamentous fungus Neurospora tetrasperma.</title>
        <authorList>
            <person name="Ellison C.E."/>
            <person name="Stajich J.E."/>
            <person name="Jacobson D.J."/>
            <person name="Natvig D.O."/>
            <person name="Lapidus A."/>
            <person name="Foster B."/>
            <person name="Aerts A."/>
            <person name="Riley R."/>
            <person name="Lindquist E.A."/>
            <person name="Grigoriev I.V."/>
            <person name="Taylor J.W."/>
        </authorList>
    </citation>
    <scope>NUCLEOTIDE SEQUENCE [LARGE SCALE GENOMIC DNA]</scope>
    <source>
        <strain evidence="9">FGSC 2508 / P0657</strain>
    </source>
</reference>
<dbReference type="Proteomes" id="UP000008065">
    <property type="component" value="Unassembled WGS sequence"/>
</dbReference>
<keyword evidence="2" id="KW-0812">Transmembrane</keyword>
<dbReference type="GeneID" id="20831207"/>
<organism evidence="8 9">
    <name type="scientific">Neurospora tetrasperma (strain FGSC 2508 / ATCC MYA-4615 / P0657)</name>
    <dbReference type="NCBI Taxonomy" id="510951"/>
    <lineage>
        <taxon>Eukaryota</taxon>
        <taxon>Fungi</taxon>
        <taxon>Dikarya</taxon>
        <taxon>Ascomycota</taxon>
        <taxon>Pezizomycotina</taxon>
        <taxon>Sordariomycetes</taxon>
        <taxon>Sordariomycetidae</taxon>
        <taxon>Sordariales</taxon>
        <taxon>Sordariaceae</taxon>
        <taxon>Neurospora</taxon>
    </lineage>
</organism>
<evidence type="ECO:0000256" key="4">
    <source>
        <dbReference type="ARBA" id="ARBA00022989"/>
    </source>
</evidence>
<keyword evidence="4" id="KW-1133">Transmembrane helix</keyword>
<dbReference type="Pfam" id="PF01822">
    <property type="entry name" value="WSC"/>
    <property type="match status" value="1"/>
</dbReference>
<protein>
    <recommendedName>
        <fullName evidence="7">WSC domain-containing protein</fullName>
    </recommendedName>
</protein>
<dbReference type="VEuPathDB" id="FungiDB:NEUTE1DRAFT_89316"/>
<proteinExistence type="predicted"/>
<dbReference type="PANTHER" id="PTHR24269:SF16">
    <property type="entry name" value="PROTEIN SLG1"/>
    <property type="match status" value="1"/>
</dbReference>
<comment type="subcellular location">
    <subcellularLocation>
        <location evidence="1">Membrane</location>
        <topology evidence="1">Single-pass membrane protein</topology>
    </subcellularLocation>
</comment>
<keyword evidence="9" id="KW-1185">Reference proteome</keyword>